<dbReference type="GO" id="GO:0008360">
    <property type="term" value="P:regulation of cell shape"/>
    <property type="evidence" value="ECO:0007669"/>
    <property type="project" value="UniProtKB-KW"/>
</dbReference>
<dbReference type="Proteomes" id="UP000032544">
    <property type="component" value="Unassembled WGS sequence"/>
</dbReference>
<keyword evidence="2 8" id="KW-0812">Transmembrane</keyword>
<evidence type="ECO:0000256" key="1">
    <source>
        <dbReference type="ARBA" id="ARBA00004141"/>
    </source>
</evidence>
<keyword evidence="4 8" id="KW-1133">Transmembrane helix</keyword>
<dbReference type="GO" id="GO:0032153">
    <property type="term" value="C:cell division site"/>
    <property type="evidence" value="ECO:0007669"/>
    <property type="project" value="TreeGrafter"/>
</dbReference>
<keyword evidence="3" id="KW-0133">Cell shape</keyword>
<evidence type="ECO:0000256" key="4">
    <source>
        <dbReference type="ARBA" id="ARBA00022989"/>
    </source>
</evidence>
<feature type="transmembrane region" description="Helical" evidence="8">
    <location>
        <begin position="411"/>
        <end position="438"/>
    </location>
</feature>
<dbReference type="PROSITE" id="PS00428">
    <property type="entry name" value="FTSW_RODA_SPOVE"/>
    <property type="match status" value="1"/>
</dbReference>
<reference evidence="9 10" key="1">
    <citation type="submission" date="2014-09" db="EMBL/GenBank/DDBJ databases">
        <title>Draft Genome Sequence of Draconibacterium sp. JN14CK-3.</title>
        <authorList>
            <person name="Dong C."/>
            <person name="Lai Q."/>
            <person name="Shao Z."/>
        </authorList>
    </citation>
    <scope>NUCLEOTIDE SEQUENCE [LARGE SCALE GENOMIC DNA]</scope>
    <source>
        <strain evidence="9 10">JN14CK-3</strain>
    </source>
</reference>
<gene>
    <name evidence="9" type="ORF">LH29_17685</name>
</gene>
<dbReference type="GO" id="GO:0005886">
    <property type="term" value="C:plasma membrane"/>
    <property type="evidence" value="ECO:0007669"/>
    <property type="project" value="TreeGrafter"/>
</dbReference>
<feature type="transmembrane region" description="Helical" evidence="8">
    <location>
        <begin position="257"/>
        <end position="275"/>
    </location>
</feature>
<dbReference type="Pfam" id="PF01098">
    <property type="entry name" value="FTSW_RODA_SPOVE"/>
    <property type="match status" value="2"/>
</dbReference>
<dbReference type="AlphaFoldDB" id="A0A0D8J6L2"/>
<protein>
    <recommendedName>
        <fullName evidence="7">Cell wall polymerase</fullName>
    </recommendedName>
    <alternativeName>
        <fullName evidence="6">Peptidoglycan polymerase</fullName>
    </alternativeName>
</protein>
<dbReference type="PANTHER" id="PTHR30474">
    <property type="entry name" value="CELL CYCLE PROTEIN"/>
    <property type="match status" value="1"/>
</dbReference>
<feature type="transmembrane region" description="Helical" evidence="8">
    <location>
        <begin position="76"/>
        <end position="96"/>
    </location>
</feature>
<feature type="transmembrane region" description="Helical" evidence="8">
    <location>
        <begin position="444"/>
        <end position="463"/>
    </location>
</feature>
<dbReference type="NCBIfam" id="NF037961">
    <property type="entry name" value="RodA_shape"/>
    <property type="match status" value="2"/>
</dbReference>
<evidence type="ECO:0000313" key="9">
    <source>
        <dbReference type="EMBL" id="KJF42404.1"/>
    </source>
</evidence>
<dbReference type="GO" id="GO:0015648">
    <property type="term" value="F:lipid-linked peptidoglycan transporter activity"/>
    <property type="evidence" value="ECO:0007669"/>
    <property type="project" value="TreeGrafter"/>
</dbReference>
<dbReference type="PANTHER" id="PTHR30474:SF1">
    <property type="entry name" value="PEPTIDOGLYCAN GLYCOSYLTRANSFERASE MRDB"/>
    <property type="match status" value="1"/>
</dbReference>
<dbReference type="InterPro" id="IPR018365">
    <property type="entry name" value="Cell_cycle_FtsW-rel_CS"/>
</dbReference>
<comment type="subcellular location">
    <subcellularLocation>
        <location evidence="1">Membrane</location>
        <topology evidence="1">Multi-pass membrane protein</topology>
    </subcellularLocation>
</comment>
<name>A0A0D8J6L2_9BACT</name>
<dbReference type="EMBL" id="JRHC01000005">
    <property type="protein sequence ID" value="KJF42404.1"/>
    <property type="molecule type" value="Genomic_DNA"/>
</dbReference>
<evidence type="ECO:0000256" key="8">
    <source>
        <dbReference type="SAM" id="Phobius"/>
    </source>
</evidence>
<dbReference type="InterPro" id="IPR001182">
    <property type="entry name" value="FtsW/RodA"/>
</dbReference>
<feature type="transmembrane region" description="Helical" evidence="8">
    <location>
        <begin position="195"/>
        <end position="223"/>
    </location>
</feature>
<feature type="transmembrane region" description="Helical" evidence="8">
    <location>
        <begin position="287"/>
        <end position="305"/>
    </location>
</feature>
<comment type="caution">
    <text evidence="9">The sequence shown here is derived from an EMBL/GenBank/DDBJ whole genome shotgun (WGS) entry which is preliminary data.</text>
</comment>
<accession>A0A0D8J6L2</accession>
<dbReference type="PATRIC" id="fig|1544798.3.peg.3704"/>
<dbReference type="GO" id="GO:0051301">
    <property type="term" value="P:cell division"/>
    <property type="evidence" value="ECO:0007669"/>
    <property type="project" value="InterPro"/>
</dbReference>
<evidence type="ECO:0000256" key="6">
    <source>
        <dbReference type="ARBA" id="ARBA00032370"/>
    </source>
</evidence>
<keyword evidence="10" id="KW-1185">Reference proteome</keyword>
<evidence type="ECO:0000256" key="5">
    <source>
        <dbReference type="ARBA" id="ARBA00023136"/>
    </source>
</evidence>
<sequence>MPRRNNILANIDWLTVGLYLLMVFLGWFNIYAALYSDEHQSIFDITQQYGKQLMWIGFAAVLALIVMLLEDNFYVFFSYIIYGVFIVLLLLVPFIGKEINGARSWYEIGPFLFQPSEFTKSATALALARYMSTHGFKLQTPKSLLTVAAIILGPVFLILLQNDTGSALVYFSFVLVLYREGLSGVVLFFGTLIALLFVLALVLANLTLALIMVGVALIMYLIFNPKLKQFFYVAIIYALSIGFFVLLNFVVKTSFELAQFILTGAVVGSIIVLYQSVRNKLPNYTKIAIVFIGSILFTISVDYGFENLLEPHHQVRINELLGIESNPQGAGYHVNQSKIAIGSGGMWGKGYLQGTQTKFDFVPEQSTDFIFCTVGEEWGFVGTLSIILLFLVFFMRLIWLAERQRSTFSRIYGYSVAVILFFHFMVNIGMTIGMMPVIGIPLPFFSYGGSSLWSFTILLFIFIRLDASRLEKLSG</sequence>
<keyword evidence="5 8" id="KW-0472">Membrane</keyword>
<evidence type="ECO:0000256" key="3">
    <source>
        <dbReference type="ARBA" id="ARBA00022960"/>
    </source>
</evidence>
<evidence type="ECO:0000313" key="10">
    <source>
        <dbReference type="Proteomes" id="UP000032544"/>
    </source>
</evidence>
<feature type="transmembrane region" description="Helical" evidence="8">
    <location>
        <begin position="378"/>
        <end position="399"/>
    </location>
</feature>
<evidence type="ECO:0000256" key="2">
    <source>
        <dbReference type="ARBA" id="ARBA00022692"/>
    </source>
</evidence>
<evidence type="ECO:0000256" key="7">
    <source>
        <dbReference type="ARBA" id="ARBA00033270"/>
    </source>
</evidence>
<feature type="transmembrane region" description="Helical" evidence="8">
    <location>
        <begin position="12"/>
        <end position="32"/>
    </location>
</feature>
<feature type="transmembrane region" description="Helical" evidence="8">
    <location>
        <begin position="52"/>
        <end position="69"/>
    </location>
</feature>
<organism evidence="9 10">
    <name type="scientific">Draconibacterium sediminis</name>
    <dbReference type="NCBI Taxonomy" id="1544798"/>
    <lineage>
        <taxon>Bacteria</taxon>
        <taxon>Pseudomonadati</taxon>
        <taxon>Bacteroidota</taxon>
        <taxon>Bacteroidia</taxon>
        <taxon>Marinilabiliales</taxon>
        <taxon>Prolixibacteraceae</taxon>
        <taxon>Draconibacterium</taxon>
    </lineage>
</organism>
<feature type="transmembrane region" description="Helical" evidence="8">
    <location>
        <begin position="143"/>
        <end position="160"/>
    </location>
</feature>
<dbReference type="RefSeq" id="WP_045032063.1">
    <property type="nucleotide sequence ID" value="NZ_JRHC01000005.1"/>
</dbReference>
<dbReference type="STRING" id="1544798.LH29_17685"/>
<feature type="transmembrane region" description="Helical" evidence="8">
    <location>
        <begin position="230"/>
        <end position="251"/>
    </location>
</feature>
<proteinExistence type="predicted"/>
<dbReference type="OrthoDB" id="9768187at2"/>